<evidence type="ECO:0000256" key="1">
    <source>
        <dbReference type="ARBA" id="ARBA00001446"/>
    </source>
</evidence>
<dbReference type="InterPro" id="IPR013785">
    <property type="entry name" value="Aldolase_TIM"/>
</dbReference>
<evidence type="ECO:0000256" key="4">
    <source>
        <dbReference type="ARBA" id="ARBA00023239"/>
    </source>
</evidence>
<keyword evidence="9" id="KW-1185">Reference proteome</keyword>
<evidence type="ECO:0000256" key="3">
    <source>
        <dbReference type="ARBA" id="ARBA00007592"/>
    </source>
</evidence>
<dbReference type="RefSeq" id="WP_344110001.1">
    <property type="nucleotide sequence ID" value="NZ_BAAANE010000004.1"/>
</dbReference>
<proteinExistence type="inferred from homology"/>
<evidence type="ECO:0000256" key="6">
    <source>
        <dbReference type="PIRNR" id="PIRNR001365"/>
    </source>
</evidence>
<dbReference type="PIRSF" id="PIRSF001365">
    <property type="entry name" value="DHDPS"/>
    <property type="match status" value="1"/>
</dbReference>
<dbReference type="NCBIfam" id="NF002958">
    <property type="entry name" value="PRK03620.1"/>
    <property type="match status" value="1"/>
</dbReference>
<keyword evidence="4 5" id="KW-0456">Lyase</keyword>
<dbReference type="EMBL" id="BAAANE010000004">
    <property type="protein sequence ID" value="GAA1627510.1"/>
    <property type="molecule type" value="Genomic_DNA"/>
</dbReference>
<evidence type="ECO:0000256" key="2">
    <source>
        <dbReference type="ARBA" id="ARBA00004983"/>
    </source>
</evidence>
<dbReference type="PANTHER" id="PTHR12128">
    <property type="entry name" value="DIHYDRODIPICOLINATE SYNTHASE"/>
    <property type="match status" value="1"/>
</dbReference>
<evidence type="ECO:0000256" key="7">
    <source>
        <dbReference type="SAM" id="MobiDB-lite"/>
    </source>
</evidence>
<gene>
    <name evidence="8" type="ORF">GCM10009744_14140</name>
</gene>
<dbReference type="EC" id="4.2.1.41" evidence="5"/>
<dbReference type="Gene3D" id="3.20.20.70">
    <property type="entry name" value="Aldolase class I"/>
    <property type="match status" value="1"/>
</dbReference>
<evidence type="ECO:0000313" key="8">
    <source>
        <dbReference type="EMBL" id="GAA1627510.1"/>
    </source>
</evidence>
<feature type="compositionally biased region" description="Polar residues" evidence="7">
    <location>
        <begin position="306"/>
        <end position="317"/>
    </location>
</feature>
<feature type="region of interest" description="Disordered" evidence="7">
    <location>
        <begin position="306"/>
        <end position="330"/>
    </location>
</feature>
<comment type="pathway">
    <text evidence="2 5">Carbohydrate acid metabolism; D-glucarate degradation; 2,5-dioxopentanoate from D-glucarate: step 2/2.</text>
</comment>
<name>A0ABP4QY30_9ACTN</name>
<dbReference type="SUPFAM" id="SSF51569">
    <property type="entry name" value="Aldolase"/>
    <property type="match status" value="1"/>
</dbReference>
<dbReference type="Pfam" id="PF00701">
    <property type="entry name" value="DHDPS"/>
    <property type="match status" value="1"/>
</dbReference>
<dbReference type="HAMAP" id="MF_00694">
    <property type="entry name" value="KDGDH"/>
    <property type="match status" value="1"/>
</dbReference>
<dbReference type="PANTHER" id="PTHR12128:SF19">
    <property type="entry name" value="5-DEHYDRO-4-DEOXYGLUCARATE DEHYDRATASE 2-RELATED"/>
    <property type="match status" value="1"/>
</dbReference>
<dbReference type="SMART" id="SM01130">
    <property type="entry name" value="DHDPS"/>
    <property type="match status" value="1"/>
</dbReference>
<dbReference type="Proteomes" id="UP001501319">
    <property type="component" value="Unassembled WGS sequence"/>
</dbReference>
<organism evidence="8 9">
    <name type="scientific">Kribbella alba</name>
    <dbReference type="NCBI Taxonomy" id="190197"/>
    <lineage>
        <taxon>Bacteria</taxon>
        <taxon>Bacillati</taxon>
        <taxon>Actinomycetota</taxon>
        <taxon>Actinomycetes</taxon>
        <taxon>Propionibacteriales</taxon>
        <taxon>Kribbellaceae</taxon>
        <taxon>Kribbella</taxon>
    </lineage>
</organism>
<sequence>MRQLNGLLFFPVTPFTPAGDLNLTALAQHLQDGLSSGPGAVFVACGTGEFHALSVEEYAQVVETAVRLTAGQVPVFAGAGGPIATAQGQARVAEQHGVDGLLLMPPYLVEAPHTGLVRYTKAVASATELPLIVYHRGAARFDPQSAAEIAQIPSVIGLKDGLGDLDLLTRIMSTIRSTLAGSGKSFQFFNGMPTAELTAPAYRGIGVDLYSSAVFCFAPEIALDFHRALVGGDHSTVERLIDDFFVPLVTLRSQVPGYAVSLVKAGVRLRGLDVGGVRPPLIDPTSEHVSALRRILEMNGAPASQLTEFEPQSSPSSVAGLASIGSEEAR</sequence>
<evidence type="ECO:0000313" key="9">
    <source>
        <dbReference type="Proteomes" id="UP001501319"/>
    </source>
</evidence>
<comment type="similarity">
    <text evidence="3 5 6">Belongs to the DapA family.</text>
</comment>
<accession>A0ABP4QY30</accession>
<dbReference type="InterPro" id="IPR002220">
    <property type="entry name" value="DapA-like"/>
</dbReference>
<dbReference type="InterPro" id="IPR017655">
    <property type="entry name" value="Dehydro-deoxyglucarate_dehyd"/>
</dbReference>
<evidence type="ECO:0000256" key="5">
    <source>
        <dbReference type="HAMAP-Rule" id="MF_00694"/>
    </source>
</evidence>
<comment type="catalytic activity">
    <reaction evidence="1 5">
        <text>5-dehydro-4-deoxy-D-glucarate + H(+) = 2,5-dioxopentanoate + CO2 + H2O</text>
        <dbReference type="Rhea" id="RHEA:24608"/>
        <dbReference type="ChEBI" id="CHEBI:15377"/>
        <dbReference type="ChEBI" id="CHEBI:15378"/>
        <dbReference type="ChEBI" id="CHEBI:16526"/>
        <dbReference type="ChEBI" id="CHEBI:42819"/>
        <dbReference type="ChEBI" id="CHEBI:58136"/>
        <dbReference type="EC" id="4.2.1.41"/>
    </reaction>
</comment>
<reference evidence="9" key="1">
    <citation type="journal article" date="2019" name="Int. J. Syst. Evol. Microbiol.">
        <title>The Global Catalogue of Microorganisms (GCM) 10K type strain sequencing project: providing services to taxonomists for standard genome sequencing and annotation.</title>
        <authorList>
            <consortium name="The Broad Institute Genomics Platform"/>
            <consortium name="The Broad Institute Genome Sequencing Center for Infectious Disease"/>
            <person name="Wu L."/>
            <person name="Ma J."/>
        </authorList>
    </citation>
    <scope>NUCLEOTIDE SEQUENCE [LARGE SCALE GENOMIC DNA]</scope>
    <source>
        <strain evidence="9">JCM 14306</strain>
    </source>
</reference>
<protein>
    <recommendedName>
        <fullName evidence="5">Probable 5-dehydro-4-deoxyglucarate dehydratase</fullName>
        <ecNumber evidence="5">4.2.1.41</ecNumber>
    </recommendedName>
    <alternativeName>
        <fullName evidence="5">5-keto-4-deoxy-glucarate dehydratase</fullName>
        <shortName evidence="5">KDGDH</shortName>
    </alternativeName>
</protein>
<comment type="caution">
    <text evidence="8">The sequence shown here is derived from an EMBL/GenBank/DDBJ whole genome shotgun (WGS) entry which is preliminary data.</text>
</comment>